<gene>
    <name evidence="1" type="ORF">K444DRAFT_499355</name>
</gene>
<evidence type="ECO:0000313" key="2">
    <source>
        <dbReference type="Proteomes" id="UP000235371"/>
    </source>
</evidence>
<feature type="non-terminal residue" evidence="1">
    <location>
        <position position="1"/>
    </location>
</feature>
<proteinExistence type="predicted"/>
<dbReference type="OrthoDB" id="409136at2759"/>
<feature type="non-terminal residue" evidence="1">
    <location>
        <position position="160"/>
    </location>
</feature>
<evidence type="ECO:0000313" key="1">
    <source>
        <dbReference type="EMBL" id="PMD49114.1"/>
    </source>
</evidence>
<dbReference type="InParanoid" id="A0A2J6SED4"/>
<accession>A0A2J6SED4</accession>
<protein>
    <submittedName>
        <fullName evidence="1">Uncharacterized protein</fullName>
    </submittedName>
</protein>
<name>A0A2J6SED4_9HELO</name>
<dbReference type="RefSeq" id="XP_024726018.1">
    <property type="nucleotide sequence ID" value="XM_024873323.1"/>
</dbReference>
<organism evidence="1 2">
    <name type="scientific">Hyaloscypha bicolor E</name>
    <dbReference type="NCBI Taxonomy" id="1095630"/>
    <lineage>
        <taxon>Eukaryota</taxon>
        <taxon>Fungi</taxon>
        <taxon>Dikarya</taxon>
        <taxon>Ascomycota</taxon>
        <taxon>Pezizomycotina</taxon>
        <taxon>Leotiomycetes</taxon>
        <taxon>Helotiales</taxon>
        <taxon>Hyaloscyphaceae</taxon>
        <taxon>Hyaloscypha</taxon>
        <taxon>Hyaloscypha bicolor</taxon>
    </lineage>
</organism>
<keyword evidence="2" id="KW-1185">Reference proteome</keyword>
<dbReference type="Proteomes" id="UP000235371">
    <property type="component" value="Unassembled WGS sequence"/>
</dbReference>
<dbReference type="STRING" id="1095630.A0A2J6SED4"/>
<reference evidence="1 2" key="1">
    <citation type="submission" date="2016-04" db="EMBL/GenBank/DDBJ databases">
        <title>A degradative enzymes factory behind the ericoid mycorrhizal symbiosis.</title>
        <authorList>
            <consortium name="DOE Joint Genome Institute"/>
            <person name="Martino E."/>
            <person name="Morin E."/>
            <person name="Grelet G."/>
            <person name="Kuo A."/>
            <person name="Kohler A."/>
            <person name="Daghino S."/>
            <person name="Barry K."/>
            <person name="Choi C."/>
            <person name="Cichocki N."/>
            <person name="Clum A."/>
            <person name="Copeland A."/>
            <person name="Hainaut M."/>
            <person name="Haridas S."/>
            <person name="Labutti K."/>
            <person name="Lindquist E."/>
            <person name="Lipzen A."/>
            <person name="Khouja H.-R."/>
            <person name="Murat C."/>
            <person name="Ohm R."/>
            <person name="Olson A."/>
            <person name="Spatafora J."/>
            <person name="Veneault-Fourrey C."/>
            <person name="Henrissat B."/>
            <person name="Grigoriev I."/>
            <person name="Martin F."/>
            <person name="Perotto S."/>
        </authorList>
    </citation>
    <scope>NUCLEOTIDE SEQUENCE [LARGE SCALE GENOMIC DNA]</scope>
    <source>
        <strain evidence="1 2">E</strain>
    </source>
</reference>
<dbReference type="AlphaFoldDB" id="A0A2J6SED4"/>
<dbReference type="GeneID" id="36581403"/>
<dbReference type="EMBL" id="KZ613936">
    <property type="protein sequence ID" value="PMD49114.1"/>
    <property type="molecule type" value="Genomic_DNA"/>
</dbReference>
<sequence>PLISERVNYGYELVCEFLLEDCSLTFHPSQIHPYIKHSVSHFLQYGPPPRATCIFCERIFENHNDPLASWRRRMLHIVEHYRYGARAENMRPDFFIIEYLWKKRILSSEDYKWAIRHTERRNIDGLVDLGYITQEMRRKSEKDLEEKFDIDKEERQRRRA</sequence>